<feature type="region of interest" description="Disordered" evidence="1">
    <location>
        <begin position="1658"/>
        <end position="1759"/>
    </location>
</feature>
<dbReference type="STRING" id="34002.SAMN04489859_102010"/>
<evidence type="ECO:0000259" key="3">
    <source>
        <dbReference type="Pfam" id="PF18798"/>
    </source>
</evidence>
<evidence type="ECO:0000256" key="1">
    <source>
        <dbReference type="SAM" id="MobiDB-lite"/>
    </source>
</evidence>
<feature type="compositionally biased region" description="Basic and acidic residues" evidence="1">
    <location>
        <begin position="1312"/>
        <end position="1324"/>
    </location>
</feature>
<evidence type="ECO:0000259" key="2">
    <source>
        <dbReference type="Pfam" id="PF18796"/>
    </source>
</evidence>
<dbReference type="Pfam" id="PF18823">
    <property type="entry name" value="InPase"/>
    <property type="match status" value="1"/>
</dbReference>
<sequence length="3669" mass="394389">MAQDTSGNSPLNSALMKLGALPDQPQQNPKDQFDAIARETSVPANVLMALDGGRSDTNAARNNAQSIASAMERGAKLEDAVSSLTGDPAAARSVMDRSYQIADELYPMPEQPERKPGLLTDVTDVGKAFGAGAVRAAGGAVQMAGVAVDDTLRNAVRDELEAAGGDPNTVQGESYIRSGSRRANDAIGGASEAITESMSERGQEAMRNTQPGGDLLSPSTWTMGEDPSVRGAVLQAAQGIGSMAPLVAAPNPVTAAALGSLMAGGEGADAGRQFVLDAAKIADEDGRPIIEKMPGYQDLIAQGMSADDAAQELARMAESESGFRQSIIGAVGGAATNRIMRSADGWLGAGGRLARAGKKGAAGFIEEGTQEALEGVASQSGIAAATGADVDVTEDSFGNFVLGGLAGGGMGAGMGAMRGGGDERTPTDPSDATGADGADGETATGLIPTDPDGGGAGPGHLPAMGAIDGEVLPPMQGIRRAPDGQIEPEAIEGEWTEQGGGVPSLMGLPAPEYTGIEGSEAGMAAVPAAETPLSDAAGAAAPPSFGALPAPAGPIEQAAQSIIEDTSESATEVQSSFPEYKPGSSLRLGNASTGDIHDAVFMGETPEGNARVRVSGQQIDLTPQKFDMVRDNVARIEAAQEAPGNVEPAATDDRAGTDMRGPVRVSDGLAPGGEGTAPGGPVEPQGGSEPETLDGRGAASDQEGQQAGQDGLGRVDVADGTGEPRDPLNEALTAPPQTGQDPQHMQGGEALTTPETGQPSTTPVDPADWAWRGRKINARNRNAATSDYLAPGNIIEGYGGERQRVVSYDPQSRAVTVEPVVQEGSEWISVGEQRTHGTMPEDRALVRGPVARTADPISIAAAQADPEPTEAQKESGNYRKGHARWNGLDLSIENAKGSERRGTGPDGTEWSVTMPAHYGYFRGTEGADGDHVDFYMGDVPESDYVLIVDQVDADTGKFDEHKVIVGTTARGAALSLYRDGFSDGKGDARIGAITETTTDGMKSWLQGGQMRRPAAGRLDFPFKRRAHQQQTPAPQSDALDGEIITPESEAEARAAAAESVGVELTDPPTPQRAPWWQDAPDDVRQAIMEEAGPSAARAARRGLVWDKIPVKARRALTDAYGRLYRAGTITNAGTIENPRPALAIPAQDSQRPRFGDPDPSPATEPASTAPEQSAPVRTPQRRPFIKYVGDRFGGINPTGSMAAELRHRGVNARTAPGLFRRSGAKDLDNIVASEHPDLIGTINVDQETGYFEPGSIIEAISEEVAGNAQPIGEQAEVQAEARDRERAEQAERTGDGESGYSVGDNAGAADRAVPDREADIRTDDERRGDIARAVDAEIERLGLDEALTVSERASIVDEVDDTSADIWDTIYDFIVRSDANAVRESAGDGSATSEGTGVPFGDERDGSQSELNAGETGGSGTPGNDIESVERGEGNDADSAADSGRLTPDAEPDTDSRIADRRAVLRETASDEATDPVLQELLGQQATDPQVGETTPETFANWKRSVPSTGRARGWTVFDDAVSGGWVLMASDRMISGFPTEADARAWASDNPEATFGREESGRAATASPAVNTEAGALAAFDAAGMAPGKDPATRVLDGERRDRAGRWVVRQIGDKFHASRVTDQVGTIAVPTRKIGVYDAPDAAIAALRADGAPLSGDTAVTEEAGADGLPQTILPGMEGSEEQARSALTAQQRAEIEARQKQSRIGRLDGNSGDAGPLFDTQQDMFSSRQTAAPASAAPTPSPAEEAPSTPATPDRIEDFGEKIEGARKDTWMAYADRMQDAATVDIAAEPLSKSWPAPVYVKLIDAGVEPWKVGFIRAARDSIPTKPQKSYRLSSWVKAVTELRGLAQDIMDGKIDQRHLDDALKEGGRSLRDIQGQMKLYDAVGHGKSLKGMSFGEVAYSMLSGVRYDTPKGFWEVSQKVRATAFSNMPRTIARAESEAEALDAFKKAYGTLGQQKEKASTGRKWLVYRHNGGEYFTVGTKIGSTYIQLRRVGDVKEARRIISDEADLLQEQFDKMREIPADRRTENAPRVGFDHRGGLDVTPEQFEDQFGFRGVQFGNWVEGGRRQKDLNDAFDALMDLAGVLDIPPRAISLNGTLGLAFGARGRGGVSPAAAHFEPGQVVINLTKMNGAGSLAHEWFHAMDNYFQRQRTDGKPGSYITDSRYPESPVTGVRPEVMDAFVVVRQAIGKTKLKERSENIDKLRHKAYWGTGVELHARAFESYVIAKLQDQSIANDYLANIVEGTVWQIHAEMSGLGDSYPYLKPDEVETVRPAFDALFEAIQTRETDSGVELYQRDMAEPVAQVKSFETIKGATLPERQRAAINWFRDNLVGQTIENKQTGFQISFNMSGAKETVQRTGDDILALIPTLPDILANADYQGSEPDRKGRPSIKAVHRFSAPVEVDGRVERVFAIVRETTSGKFHYRLAKDNVGARPQGPAVNLKSQRDQVFAPALDGDPDTINIEIESDSGNASIAPAALRDIAALVRSIVAHHGLDRSISPRVVRNLLSASGARILGTYRAGEINVNAGAADPAHVVRHEIIHALRDANLWGKDYGLFSQQEWQALARAARANRAVREAVEKAYPDLTTAAQTEEMIAELYADWATGRAANPPGALGRAFDRIRSFFNAMAAALRGEGFQDAASIMERIANGEIGGRGPDGPGSGSRPEPAKEQRNLSALKEALFRSKGKSLGMIGKDGWTGAKDLMSNLLTDAMGRNARFNVLSLVPGRALFTELAKNIPAAQDYIGLKERMDADRNKWQARAAEMVDKWTAAARRSPTANMGLMDLMHDSTLAGIDPSKDGSWRRPVDDQARDMLKGKPSPAQNEWARITLNEAQEREAEWNRLREMYDALPPTFQELYGEIRDEYTAMADAMDAALMDNIRASAKMVVRKADREHRKELQRIKDEGLTGEARAVAIEKANKKRTNAHARAATGQGARLKQMRQIFEDNRLSGPYFPLSRFGNYFVTIRDGDGKVVSFSRFEKAAQQQAFMEQARKDGLGKVDGGVLGGDVNLREQVDPRFLADVEELLAESGASKELMDQVWQRWLETLPDQSVRTNKIHRKGRAGFNKDAIRAFSSAMFHGAHQQARLRFGAEMEDTLEVAEEQAKSEPDPNRAGFVVREMKQRHAFTMQPTNNPLVTMATSAAFVWYLGMSPAAAAVNVSQTTVVGVPLMATRFRKAGVGGSIKALTAASADFMRGKGKVSKRVGGMPVWTDQWSVDNAPNLTADERRAMQQGYDRGVIDKTQANDLAAVADSGVEYSGRRERVMRVIGFMFHHAERFNREVTYLASYRLARGEGLSHDAAISSAASMTWKVHFDYQNTSKPRAMTGDAAKILTVFRNFQVNMLFRMFRDTHQALHGADAETRREARNQLAGVTLSMMSHAGIRGVWGYALLTGLLSLFFPGADDSDDIDAWLQDALLIEGDGLGVAAWNWTMGLALNGAPGHALGINLTNRIGMPDLWFQSSQRDLEGQDLWHYYLEQIAGPAVGIVGSMVSGAATLGEGHVMRGMEKMVPTFARNTIKTTRYATEGVNTFYGDPLVEDVSPWQLLMQLQGFTPAEVAERYQINNRLRNKQSRIEKRRKDIVREIGDAVRKGDEIPDSAVEKMRRFNQDIPEWAITADSIRQSVRARQRASDRNELGVALNPRLNRPLRESQPPSFYGG</sequence>
<proteinExistence type="predicted"/>
<feature type="domain" description="Large polyvalent protein-associated" evidence="4">
    <location>
        <begin position="1907"/>
        <end position="2053"/>
    </location>
</feature>
<dbReference type="Proteomes" id="UP000199054">
    <property type="component" value="Unassembled WGS sequence"/>
</dbReference>
<dbReference type="EMBL" id="FODE01000020">
    <property type="protein sequence ID" value="SEN87057.1"/>
    <property type="molecule type" value="Genomic_DNA"/>
</dbReference>
<feature type="region of interest" description="Disordered" evidence="1">
    <location>
        <begin position="637"/>
        <end position="768"/>
    </location>
</feature>
<name>A0A1H8K320_9RHOB</name>
<keyword evidence="8" id="KW-1185">Reference proteome</keyword>
<feature type="region of interest" description="Disordered" evidence="1">
    <location>
        <begin position="2656"/>
        <end position="2677"/>
    </location>
</feature>
<feature type="compositionally biased region" description="Low complexity" evidence="1">
    <location>
        <begin position="1161"/>
        <end position="1171"/>
    </location>
</feature>
<dbReference type="InterPro" id="IPR041595">
    <property type="entry name" value="Inorganic_Pase"/>
</dbReference>
<dbReference type="RefSeq" id="WP_139208176.1">
    <property type="nucleotide sequence ID" value="NZ_CP067124.1"/>
</dbReference>
<feature type="compositionally biased region" description="Low complexity" evidence="1">
    <location>
        <begin position="427"/>
        <end position="445"/>
    </location>
</feature>
<evidence type="ECO:0000259" key="4">
    <source>
        <dbReference type="Pfam" id="PF18799"/>
    </source>
</evidence>
<dbReference type="OrthoDB" id="9814088at2"/>
<dbReference type="InterPro" id="IPR041047">
    <property type="entry name" value="LPD1"/>
</dbReference>
<feature type="region of interest" description="Disordered" evidence="1">
    <location>
        <begin position="3635"/>
        <end position="3669"/>
    </location>
</feature>
<feature type="compositionally biased region" description="Gly residues" evidence="1">
    <location>
        <begin position="2657"/>
        <end position="2668"/>
    </location>
</feature>
<feature type="region of interest" description="Disordered" evidence="1">
    <location>
        <begin position="163"/>
        <end position="226"/>
    </location>
</feature>
<feature type="compositionally biased region" description="Polar residues" evidence="1">
    <location>
        <begin position="1722"/>
        <end position="1732"/>
    </location>
</feature>
<feature type="compositionally biased region" description="Basic and acidic residues" evidence="1">
    <location>
        <begin position="1279"/>
        <end position="1295"/>
    </location>
</feature>
<protein>
    <submittedName>
        <fullName evidence="7">Uncharacterized protein</fullName>
    </submittedName>
</protein>
<dbReference type="Pfam" id="PF18799">
    <property type="entry name" value="LPD5"/>
    <property type="match status" value="1"/>
</dbReference>
<feature type="compositionally biased region" description="Polar residues" evidence="1">
    <location>
        <begin position="753"/>
        <end position="763"/>
    </location>
</feature>
<feature type="region of interest" description="Disordered" evidence="1">
    <location>
        <begin position="1145"/>
        <end position="1179"/>
    </location>
</feature>
<dbReference type="Pfam" id="PF18796">
    <property type="entry name" value="LPD1"/>
    <property type="match status" value="1"/>
</dbReference>
<feature type="domain" description="Inorganic pyrophosphatase" evidence="5">
    <location>
        <begin position="870"/>
        <end position="1006"/>
    </location>
</feature>
<feature type="region of interest" description="Disordered" evidence="1">
    <location>
        <begin position="1"/>
        <end position="30"/>
    </location>
</feature>
<feature type="region of interest" description="Disordered" evidence="1">
    <location>
        <begin position="1383"/>
        <end position="1458"/>
    </location>
</feature>
<evidence type="ECO:0000259" key="5">
    <source>
        <dbReference type="Pfam" id="PF18823"/>
    </source>
</evidence>
<dbReference type="InterPro" id="IPR040824">
    <property type="entry name" value="LPD3"/>
</dbReference>
<evidence type="ECO:0000313" key="7">
    <source>
        <dbReference type="EMBL" id="SEN87057.1"/>
    </source>
</evidence>
<gene>
    <name evidence="7" type="ORF">SAMN04489859_102010</name>
</gene>
<reference evidence="7 8" key="1">
    <citation type="submission" date="2016-10" db="EMBL/GenBank/DDBJ databases">
        <authorList>
            <person name="de Groot N.N."/>
        </authorList>
    </citation>
    <scope>NUCLEOTIDE SEQUENCE [LARGE SCALE GENOMIC DNA]</scope>
    <source>
        <strain evidence="7 8">DSM 8512</strain>
    </source>
</reference>
<feature type="compositionally biased region" description="Polar residues" evidence="1">
    <location>
        <begin position="206"/>
        <end position="222"/>
    </location>
</feature>
<evidence type="ECO:0000313" key="8">
    <source>
        <dbReference type="Proteomes" id="UP000199054"/>
    </source>
</evidence>
<dbReference type="NCBIfam" id="NF032893">
    <property type="entry name" value="tail-700"/>
    <property type="match status" value="1"/>
</dbReference>
<feature type="region of interest" description="Disordered" evidence="1">
    <location>
        <begin position="1275"/>
        <end position="1324"/>
    </location>
</feature>
<feature type="compositionally biased region" description="Low complexity" evidence="1">
    <location>
        <begin position="1733"/>
        <end position="1756"/>
    </location>
</feature>
<accession>A0A1H8K320</accession>
<feature type="domain" description="Large polyvalent protein-associated" evidence="3">
    <location>
        <begin position="2318"/>
        <end position="2428"/>
    </location>
</feature>
<evidence type="ECO:0000259" key="6">
    <source>
        <dbReference type="Pfam" id="PF18858"/>
    </source>
</evidence>
<feature type="compositionally biased region" description="Polar residues" evidence="1">
    <location>
        <begin position="1"/>
        <end position="12"/>
    </location>
</feature>
<dbReference type="InterPro" id="IPR040651">
    <property type="entry name" value="LPD5"/>
</dbReference>
<organism evidence="7 8">
    <name type="scientific">Paracoccus alcaliphilus</name>
    <dbReference type="NCBI Taxonomy" id="34002"/>
    <lineage>
        <taxon>Bacteria</taxon>
        <taxon>Pseudomonadati</taxon>
        <taxon>Pseudomonadota</taxon>
        <taxon>Alphaproteobacteria</taxon>
        <taxon>Rhodobacterales</taxon>
        <taxon>Paracoccaceae</taxon>
        <taxon>Paracoccus</taxon>
    </lineage>
</organism>
<dbReference type="InterPro" id="IPR041639">
    <property type="entry name" value="LPD39"/>
</dbReference>
<feature type="domain" description="Large polyvalent protein-associated" evidence="6">
    <location>
        <begin position="2712"/>
        <end position="2920"/>
    </location>
</feature>
<feature type="domain" description="Large polyvalent protein-associated" evidence="2">
    <location>
        <begin position="2204"/>
        <end position="2288"/>
    </location>
</feature>
<dbReference type="Pfam" id="PF18858">
    <property type="entry name" value="LPD39"/>
    <property type="match status" value="1"/>
</dbReference>
<dbReference type="Pfam" id="PF18798">
    <property type="entry name" value="LPD3"/>
    <property type="match status" value="1"/>
</dbReference>
<feature type="region of interest" description="Disordered" evidence="1">
    <location>
        <begin position="414"/>
        <end position="459"/>
    </location>
</feature>